<dbReference type="Gene3D" id="1.10.10.10">
    <property type="entry name" value="Winged helix-like DNA-binding domain superfamily/Winged helix DNA-binding domain"/>
    <property type="match status" value="1"/>
</dbReference>
<dbReference type="KEGG" id="har:HEAR1464"/>
<name>A4G548_HERAR</name>
<dbReference type="AlphaFoldDB" id="A4G548"/>
<dbReference type="GO" id="GO:0003677">
    <property type="term" value="F:DNA binding"/>
    <property type="evidence" value="ECO:0007669"/>
    <property type="project" value="UniProtKB-KW"/>
</dbReference>
<reference evidence="6 7" key="1">
    <citation type="journal article" date="2007" name="PLoS Genet.">
        <title>A tale of two oxidation states: bacterial colonization of arsenic-rich environments.</title>
        <authorList>
            <person name="Muller D."/>
            <person name="Medigue C."/>
            <person name="Koechler S."/>
            <person name="Barbe V."/>
            <person name="Barakat M."/>
            <person name="Talla E."/>
            <person name="Bonnefoy V."/>
            <person name="Krin E."/>
            <person name="Arsene-Ploetze F."/>
            <person name="Carapito C."/>
            <person name="Chandler M."/>
            <person name="Cournoyer B."/>
            <person name="Cruveiller S."/>
            <person name="Dossat C."/>
            <person name="Duval S."/>
            <person name="Heymann M."/>
            <person name="Leize E."/>
            <person name="Lieutaud A."/>
            <person name="Lievremont D."/>
            <person name="Makita Y."/>
            <person name="Mangenot S."/>
            <person name="Nitschke W."/>
            <person name="Ortet P."/>
            <person name="Perdrial N."/>
            <person name="Schoepp B."/>
            <person name="Siguier N."/>
            <person name="Simeonova D.D."/>
            <person name="Rouy Z."/>
            <person name="Segurens B."/>
            <person name="Turlin E."/>
            <person name="Vallenet D."/>
            <person name="Van Dorsselaer A."/>
            <person name="Weiss S."/>
            <person name="Weissenbach J."/>
            <person name="Lett M.C."/>
            <person name="Danchin A."/>
            <person name="Bertin P.N."/>
        </authorList>
    </citation>
    <scope>NUCLEOTIDE SEQUENCE [LARGE SCALE GENOMIC DNA]</scope>
    <source>
        <strain evidence="7">ULPAs1</strain>
    </source>
</reference>
<dbReference type="InterPro" id="IPR036388">
    <property type="entry name" value="WH-like_DNA-bd_sf"/>
</dbReference>
<evidence type="ECO:0000313" key="7">
    <source>
        <dbReference type="Proteomes" id="UP000006697"/>
    </source>
</evidence>
<keyword evidence="4" id="KW-0804">Transcription</keyword>
<dbReference type="SUPFAM" id="SSF46785">
    <property type="entry name" value="Winged helix' DNA-binding domain"/>
    <property type="match status" value="1"/>
</dbReference>
<dbReference type="InterPro" id="IPR000847">
    <property type="entry name" value="LysR_HTH_N"/>
</dbReference>
<dbReference type="PANTHER" id="PTHR30419">
    <property type="entry name" value="HTH-TYPE TRANSCRIPTIONAL REGULATOR YBHD"/>
    <property type="match status" value="1"/>
</dbReference>
<dbReference type="CDD" id="cd08421">
    <property type="entry name" value="PBP2_LTTR_like_1"/>
    <property type="match status" value="1"/>
</dbReference>
<evidence type="ECO:0000259" key="5">
    <source>
        <dbReference type="PROSITE" id="PS50931"/>
    </source>
</evidence>
<dbReference type="HOGENOM" id="CLU_039613_6_0_4"/>
<dbReference type="GO" id="GO:0003700">
    <property type="term" value="F:DNA-binding transcription factor activity"/>
    <property type="evidence" value="ECO:0007669"/>
    <property type="project" value="InterPro"/>
</dbReference>
<comment type="similarity">
    <text evidence="1">Belongs to the LysR transcriptional regulatory family.</text>
</comment>
<protein>
    <submittedName>
        <fullName evidence="6">Bacterial regulatory protein, LysR</fullName>
    </submittedName>
</protein>
<dbReference type="PROSITE" id="PS50931">
    <property type="entry name" value="HTH_LYSR"/>
    <property type="match status" value="1"/>
</dbReference>
<dbReference type="OrthoDB" id="9785974at2"/>
<dbReference type="Gene3D" id="3.40.190.290">
    <property type="match status" value="1"/>
</dbReference>
<organism evidence="6 7">
    <name type="scientific">Herminiimonas arsenicoxydans</name>
    <dbReference type="NCBI Taxonomy" id="204773"/>
    <lineage>
        <taxon>Bacteria</taxon>
        <taxon>Pseudomonadati</taxon>
        <taxon>Pseudomonadota</taxon>
        <taxon>Betaproteobacteria</taxon>
        <taxon>Burkholderiales</taxon>
        <taxon>Oxalobacteraceae</taxon>
        <taxon>Herminiimonas</taxon>
    </lineage>
</organism>
<keyword evidence="7" id="KW-1185">Reference proteome</keyword>
<dbReference type="STRING" id="204773.HEAR1464"/>
<proteinExistence type="inferred from homology"/>
<accession>A4G548</accession>
<evidence type="ECO:0000256" key="3">
    <source>
        <dbReference type="ARBA" id="ARBA00023125"/>
    </source>
</evidence>
<evidence type="ECO:0000256" key="2">
    <source>
        <dbReference type="ARBA" id="ARBA00023015"/>
    </source>
</evidence>
<keyword evidence="2" id="KW-0805">Transcription regulation</keyword>
<dbReference type="InterPro" id="IPR005119">
    <property type="entry name" value="LysR_subst-bd"/>
</dbReference>
<dbReference type="InterPro" id="IPR050950">
    <property type="entry name" value="HTH-type_LysR_regulators"/>
</dbReference>
<dbReference type="SUPFAM" id="SSF53850">
    <property type="entry name" value="Periplasmic binding protein-like II"/>
    <property type="match status" value="1"/>
</dbReference>
<dbReference type="Pfam" id="PF00126">
    <property type="entry name" value="HTH_1"/>
    <property type="match status" value="1"/>
</dbReference>
<evidence type="ECO:0000256" key="4">
    <source>
        <dbReference type="ARBA" id="ARBA00023163"/>
    </source>
</evidence>
<gene>
    <name evidence="6" type="ordered locus">HEAR1464</name>
</gene>
<feature type="domain" description="HTH lysR-type" evidence="5">
    <location>
        <begin position="6"/>
        <end position="63"/>
    </location>
</feature>
<evidence type="ECO:0000256" key="1">
    <source>
        <dbReference type="ARBA" id="ARBA00009437"/>
    </source>
</evidence>
<sequence>MNVARFDLITLSLFVDVARTGSITRGAQQANLALAAASKRISDLEAHLGTVLLYRHANGVTLTDAGNACFQHALGIIQDVERMSGVMSDYASGIRGQVRIWANTSAITQFLPDDLHAFMQAHAGVRIDIEERNSGDVVAGIRENRTDIGIFADPTPAEGIAVFTYRKQKLGLVVPKNHPLAAHKQVSLSDALDYDFVSLAEATSLTERLHAACSRLQKPLKLRAQVRSFDAVCRMVKAGVGIGVVPFLTQAEARSLGLHFLRVDDAWAERTLLLAVRDVRALPVPVRLLASSLSAAAARALVVPA</sequence>
<dbReference type="InterPro" id="IPR036390">
    <property type="entry name" value="WH_DNA-bd_sf"/>
</dbReference>
<dbReference type="EMBL" id="CU207211">
    <property type="protein sequence ID" value="CAL61635.1"/>
    <property type="molecule type" value="Genomic_DNA"/>
</dbReference>
<evidence type="ECO:0000313" key="6">
    <source>
        <dbReference type="EMBL" id="CAL61635.1"/>
    </source>
</evidence>
<dbReference type="GO" id="GO:0005829">
    <property type="term" value="C:cytosol"/>
    <property type="evidence" value="ECO:0007669"/>
    <property type="project" value="TreeGrafter"/>
</dbReference>
<dbReference type="PANTHER" id="PTHR30419:SF2">
    <property type="entry name" value="LYSR FAMILY TRANSCRIPTIONAL REGULATOR"/>
    <property type="match status" value="1"/>
</dbReference>
<dbReference type="eggNOG" id="COG0583">
    <property type="taxonomic scope" value="Bacteria"/>
</dbReference>
<dbReference type="Proteomes" id="UP000006697">
    <property type="component" value="Chromosome"/>
</dbReference>
<keyword evidence="3" id="KW-0238">DNA-binding</keyword>
<dbReference type="Pfam" id="PF03466">
    <property type="entry name" value="LysR_substrate"/>
    <property type="match status" value="1"/>
</dbReference>